<dbReference type="InterPro" id="IPR036291">
    <property type="entry name" value="NAD(P)-bd_dom_sf"/>
</dbReference>
<dbReference type="SUPFAM" id="SSF51735">
    <property type="entry name" value="NAD(P)-binding Rossmann-fold domains"/>
    <property type="match status" value="1"/>
</dbReference>
<dbReference type="Proteomes" id="UP000321606">
    <property type="component" value="Chromosome"/>
</dbReference>
<dbReference type="STRING" id="714315.GCA_000516535_01288"/>
<dbReference type="SUPFAM" id="SSF55347">
    <property type="entry name" value="Glyceraldehyde-3-phosphate dehydrogenase-like, C-terminal domain"/>
    <property type="match status" value="1"/>
</dbReference>
<evidence type="ECO:0000313" key="4">
    <source>
        <dbReference type="Proteomes" id="UP000321606"/>
    </source>
</evidence>
<feature type="domain" description="GFO/IDH/MocA-like oxidoreductase" evidence="2">
    <location>
        <begin position="151"/>
        <end position="248"/>
    </location>
</feature>
<dbReference type="Gene3D" id="3.30.360.10">
    <property type="entry name" value="Dihydrodipicolinate Reductase, domain 2"/>
    <property type="match status" value="1"/>
</dbReference>
<dbReference type="OrthoDB" id="9815825at2"/>
<evidence type="ECO:0000313" key="3">
    <source>
        <dbReference type="EMBL" id="BBM36347.1"/>
    </source>
</evidence>
<dbReference type="Pfam" id="PF22725">
    <property type="entry name" value="GFO_IDH_MocA_C3"/>
    <property type="match status" value="1"/>
</dbReference>
<dbReference type="InterPro" id="IPR055170">
    <property type="entry name" value="GFO_IDH_MocA-like_dom"/>
</dbReference>
<dbReference type="RefSeq" id="WP_026737677.1">
    <property type="nucleotide sequence ID" value="NZ_AP019822.1"/>
</dbReference>
<proteinExistence type="predicted"/>
<sequence>MRFGIIGTNWITDKLIDAGKGIEDFELAAVYSRKEETARAFADKYEVDTIFTDLGKMAESDKIDGVYIASPNSFHSSQSIMFLKNKKAVLCEKPATSNSRELEEVIKTAEENDTLYMEAMKIPFIPTYNVLKENLYRVGTIRKAVLGYCQYSSRYEDYKKGDIKNAFKPEFSNGALMDIGVYPLFLAISMFGNPENINAGGLILEKGKGIDAQGNINMYYKDMDVTVLFSKISDSFVPSEIMGEKGSLIIEHPSEMDKLYFIDRKNKNEKIDLTVQAKENRMYYELKHFIELFNEGKKESPVNNFALMQTVMKIMDEARKKIGIIFPADKIK</sequence>
<dbReference type="Pfam" id="PF01408">
    <property type="entry name" value="GFO_IDH_MocA"/>
    <property type="match status" value="1"/>
</dbReference>
<gene>
    <name evidence="3" type="ORF">JCM16774_1279</name>
</gene>
<dbReference type="GO" id="GO:0000166">
    <property type="term" value="F:nucleotide binding"/>
    <property type="evidence" value="ECO:0007669"/>
    <property type="project" value="InterPro"/>
</dbReference>
<dbReference type="InterPro" id="IPR000683">
    <property type="entry name" value="Gfo/Idh/MocA-like_OxRdtase_N"/>
</dbReference>
<evidence type="ECO:0000259" key="2">
    <source>
        <dbReference type="Pfam" id="PF22725"/>
    </source>
</evidence>
<dbReference type="PANTHER" id="PTHR43054">
    <property type="match status" value="1"/>
</dbReference>
<evidence type="ECO:0000259" key="1">
    <source>
        <dbReference type="Pfam" id="PF01408"/>
    </source>
</evidence>
<dbReference type="Gene3D" id="3.40.50.720">
    <property type="entry name" value="NAD(P)-binding Rossmann-like Domain"/>
    <property type="match status" value="1"/>
</dbReference>
<organism evidence="3 4">
    <name type="scientific">Pseudoleptotrichia goodfellowii</name>
    <dbReference type="NCBI Taxonomy" id="157692"/>
    <lineage>
        <taxon>Bacteria</taxon>
        <taxon>Fusobacteriati</taxon>
        <taxon>Fusobacteriota</taxon>
        <taxon>Fusobacteriia</taxon>
        <taxon>Fusobacteriales</taxon>
        <taxon>Leptotrichiaceae</taxon>
        <taxon>Pseudoleptotrichia</taxon>
    </lineage>
</organism>
<name>A0A510JAY4_9FUSO</name>
<protein>
    <submittedName>
        <fullName evidence="3">Oxidoreductase, NAD-binding domain protein</fullName>
    </submittedName>
</protein>
<accession>A0A510JAY4</accession>
<dbReference type="EMBL" id="AP019822">
    <property type="protein sequence ID" value="BBM36347.1"/>
    <property type="molecule type" value="Genomic_DNA"/>
</dbReference>
<dbReference type="KEGG" id="lgo:JCM16774_1279"/>
<dbReference type="AlphaFoldDB" id="A0A510JAY4"/>
<dbReference type="PANTHER" id="PTHR43054:SF1">
    <property type="entry name" value="SCYLLO-INOSITOL 2-DEHYDROGENASE (NADP(+)) IOLU"/>
    <property type="match status" value="1"/>
</dbReference>
<feature type="domain" description="Gfo/Idh/MocA-like oxidoreductase N-terminal" evidence="1">
    <location>
        <begin position="1"/>
        <end position="117"/>
    </location>
</feature>
<reference evidence="3 4" key="1">
    <citation type="submission" date="2019-07" db="EMBL/GenBank/DDBJ databases">
        <title>Complete Genome Sequence of Leptotrichia goodfellowii Strain JCM 16774.</title>
        <authorList>
            <person name="Watanabe S."/>
            <person name="Cui L."/>
        </authorList>
    </citation>
    <scope>NUCLEOTIDE SEQUENCE [LARGE SCALE GENOMIC DNA]</scope>
    <source>
        <strain evidence="3 4">JCM16774</strain>
    </source>
</reference>